<dbReference type="EMBL" id="NKCL01000203">
    <property type="protein sequence ID" value="RSL78581.1"/>
    <property type="molecule type" value="Genomic_DNA"/>
</dbReference>
<organism evidence="2 3">
    <name type="scientific">Fusarium floridanum</name>
    <dbReference type="NCBI Taxonomy" id="1325733"/>
    <lineage>
        <taxon>Eukaryota</taxon>
        <taxon>Fungi</taxon>
        <taxon>Dikarya</taxon>
        <taxon>Ascomycota</taxon>
        <taxon>Pezizomycotina</taxon>
        <taxon>Sordariomycetes</taxon>
        <taxon>Hypocreomycetidae</taxon>
        <taxon>Hypocreales</taxon>
        <taxon>Nectriaceae</taxon>
        <taxon>Fusarium</taxon>
        <taxon>Fusarium solani species complex</taxon>
    </lineage>
</organism>
<feature type="region of interest" description="Disordered" evidence="1">
    <location>
        <begin position="1"/>
        <end position="59"/>
    </location>
</feature>
<comment type="caution">
    <text evidence="2">The sequence shown here is derived from an EMBL/GenBank/DDBJ whole genome shotgun (WGS) entry which is preliminary data.</text>
</comment>
<evidence type="ECO:0000256" key="1">
    <source>
        <dbReference type="SAM" id="MobiDB-lite"/>
    </source>
</evidence>
<feature type="compositionally biased region" description="Basic and acidic residues" evidence="1">
    <location>
        <begin position="313"/>
        <end position="335"/>
    </location>
</feature>
<accession>A0A428RM42</accession>
<reference evidence="2 3" key="1">
    <citation type="submission" date="2017-06" db="EMBL/GenBank/DDBJ databases">
        <title>Comparative genomic analysis of Ambrosia Fusariam Clade fungi.</title>
        <authorList>
            <person name="Stajich J.E."/>
            <person name="Carrillo J."/>
            <person name="Kijimoto T."/>
            <person name="Eskalen A."/>
            <person name="O'Donnell K."/>
            <person name="Kasson M."/>
        </authorList>
    </citation>
    <scope>NUCLEOTIDE SEQUENCE [LARGE SCALE GENOMIC DNA]</scope>
    <source>
        <strain evidence="2 3">NRRL62606</strain>
    </source>
</reference>
<sequence>MEAKAHAPEPTTTPRTVQAKRPTRLSDCVPHGPGLDSSSDNDAEEKCSDPGCRATHAGHHPVRHSIECAARRSLKGQITEDDELEVIDMDEEKELQRPKNSPLHSSLENKIDQLYHHAEDLHHSQHIMEHLAAGTRQLERSAVTRQRRADRKDALSRMADHGLDIPSRSPGDHQLSQDEITSVGEETVEHSLSTDIKAPEAAEEHTLAADPAIERDLSPRSHLLLDDVRTKVARLLKAHSISQDRVIEAKGRPVGRLRQSFPFAKTTSSTKPLLQPKPLPLSLGEQKNVIESSTPRLRVMEVEQSLARKSAEDLLEESRHKTQQEEVVATREMKSMKHCKTTSHSSYEETETVTEIHNPKPVIPYNHVCAWRTRYMDLSTEVDQLKSEASSRAVVDQATEQPRDQGGVDVGVGTSFSHKCPDIDIEGLTIVMHMRGKDDLVINTKLKDTARRG</sequence>
<protein>
    <submittedName>
        <fullName evidence="2">Uncharacterized protein</fullName>
    </submittedName>
</protein>
<name>A0A428RM42_9HYPO</name>
<proteinExistence type="predicted"/>
<dbReference type="AlphaFoldDB" id="A0A428RM42"/>
<gene>
    <name evidence="2" type="ORF">CEP51_008091</name>
</gene>
<evidence type="ECO:0000313" key="3">
    <source>
        <dbReference type="Proteomes" id="UP000287972"/>
    </source>
</evidence>
<evidence type="ECO:0000313" key="2">
    <source>
        <dbReference type="EMBL" id="RSL78581.1"/>
    </source>
</evidence>
<keyword evidence="3" id="KW-1185">Reference proteome</keyword>
<feature type="region of interest" description="Disordered" evidence="1">
    <location>
        <begin position="313"/>
        <end position="348"/>
    </location>
</feature>
<dbReference type="Proteomes" id="UP000287972">
    <property type="component" value="Unassembled WGS sequence"/>
</dbReference>